<dbReference type="AlphaFoldDB" id="A0A6V7Q5M0"/>
<name>A0A6V7Q5M0_ANACO</name>
<dbReference type="EMBL" id="LR862133">
    <property type="protein sequence ID" value="CAD1838514.1"/>
    <property type="molecule type" value="Genomic_DNA"/>
</dbReference>
<reference evidence="1" key="1">
    <citation type="submission" date="2020-07" db="EMBL/GenBank/DDBJ databases">
        <authorList>
            <person name="Lin J."/>
        </authorList>
    </citation>
    <scope>NUCLEOTIDE SEQUENCE</scope>
</reference>
<protein>
    <submittedName>
        <fullName evidence="1">Uncharacterized protein</fullName>
    </submittedName>
</protein>
<gene>
    <name evidence="1" type="ORF">CB5_LOCUS21725</name>
</gene>
<sequence>MRSLSRRCLPPVRVRKERRAHLQRAKKDSFYSREEVGFTELHFNLKFTSTQNPVSVKQTYPRDLKKLQVAKKESELAQRTPNSAAGMNSILECPTSCSWC</sequence>
<organism evidence="1">
    <name type="scientific">Ananas comosus var. bracteatus</name>
    <name type="common">red pineapple</name>
    <dbReference type="NCBI Taxonomy" id="296719"/>
    <lineage>
        <taxon>Eukaryota</taxon>
        <taxon>Viridiplantae</taxon>
        <taxon>Streptophyta</taxon>
        <taxon>Embryophyta</taxon>
        <taxon>Tracheophyta</taxon>
        <taxon>Spermatophyta</taxon>
        <taxon>Magnoliopsida</taxon>
        <taxon>Liliopsida</taxon>
        <taxon>Poales</taxon>
        <taxon>Bromeliaceae</taxon>
        <taxon>Bromelioideae</taxon>
        <taxon>Ananas</taxon>
    </lineage>
</organism>
<proteinExistence type="predicted"/>
<evidence type="ECO:0000313" key="1">
    <source>
        <dbReference type="EMBL" id="CAD1838514.1"/>
    </source>
</evidence>
<accession>A0A6V7Q5M0</accession>